<dbReference type="SMART" id="SM00228">
    <property type="entry name" value="PDZ"/>
    <property type="match status" value="1"/>
</dbReference>
<dbReference type="PRINTS" id="PR00834">
    <property type="entry name" value="PROTEASES2C"/>
</dbReference>
<dbReference type="PANTHER" id="PTHR43019">
    <property type="entry name" value="SERINE ENDOPROTEASE DEGS"/>
    <property type="match status" value="1"/>
</dbReference>
<dbReference type="InterPro" id="IPR001940">
    <property type="entry name" value="Peptidase_S1C"/>
</dbReference>
<proteinExistence type="predicted"/>
<dbReference type="EMBL" id="CP036349">
    <property type="protein sequence ID" value="QDV72966.1"/>
    <property type="molecule type" value="Genomic_DNA"/>
</dbReference>
<feature type="signal peptide" evidence="1">
    <location>
        <begin position="1"/>
        <end position="19"/>
    </location>
</feature>
<feature type="chain" id="PRO_5022095265" evidence="1">
    <location>
        <begin position="20"/>
        <end position="551"/>
    </location>
</feature>
<evidence type="ECO:0000259" key="2">
    <source>
        <dbReference type="SMART" id="SM00228"/>
    </source>
</evidence>
<dbReference type="InterPro" id="IPR036034">
    <property type="entry name" value="PDZ_sf"/>
</dbReference>
<evidence type="ECO:0000313" key="4">
    <source>
        <dbReference type="Proteomes" id="UP000316426"/>
    </source>
</evidence>
<organism evidence="3 4">
    <name type="scientific">Botrimarina mediterranea</name>
    <dbReference type="NCBI Taxonomy" id="2528022"/>
    <lineage>
        <taxon>Bacteria</taxon>
        <taxon>Pseudomonadati</taxon>
        <taxon>Planctomycetota</taxon>
        <taxon>Planctomycetia</taxon>
        <taxon>Pirellulales</taxon>
        <taxon>Lacipirellulaceae</taxon>
        <taxon>Botrimarina</taxon>
    </lineage>
</organism>
<dbReference type="Gene3D" id="2.40.10.120">
    <property type="match status" value="1"/>
</dbReference>
<dbReference type="GO" id="GO:0006508">
    <property type="term" value="P:proteolysis"/>
    <property type="evidence" value="ECO:0007669"/>
    <property type="project" value="UniProtKB-KW"/>
</dbReference>
<keyword evidence="1" id="KW-0732">Signal</keyword>
<dbReference type="Proteomes" id="UP000316426">
    <property type="component" value="Chromosome"/>
</dbReference>
<dbReference type="InterPro" id="IPR009003">
    <property type="entry name" value="Peptidase_S1_PA"/>
</dbReference>
<evidence type="ECO:0000256" key="1">
    <source>
        <dbReference type="SAM" id="SignalP"/>
    </source>
</evidence>
<dbReference type="KEGG" id="bmei:Spa11_11530"/>
<dbReference type="Gene3D" id="2.30.42.10">
    <property type="match status" value="1"/>
</dbReference>
<gene>
    <name evidence="3" type="primary">mucD_1</name>
    <name evidence="3" type="ORF">Spa11_11530</name>
</gene>
<dbReference type="PANTHER" id="PTHR43019:SF62">
    <property type="entry name" value="SERINE ENDOPROTEASE DEGS"/>
    <property type="match status" value="1"/>
</dbReference>
<dbReference type="EC" id="3.4.21.107" evidence="3"/>
<dbReference type="RefSeq" id="WP_145109142.1">
    <property type="nucleotide sequence ID" value="NZ_CP036349.1"/>
</dbReference>
<reference evidence="3 4" key="1">
    <citation type="submission" date="2019-02" db="EMBL/GenBank/DDBJ databases">
        <title>Deep-cultivation of Planctomycetes and their phenomic and genomic characterization uncovers novel biology.</title>
        <authorList>
            <person name="Wiegand S."/>
            <person name="Jogler M."/>
            <person name="Boedeker C."/>
            <person name="Pinto D."/>
            <person name="Vollmers J."/>
            <person name="Rivas-Marin E."/>
            <person name="Kohn T."/>
            <person name="Peeters S.H."/>
            <person name="Heuer A."/>
            <person name="Rast P."/>
            <person name="Oberbeckmann S."/>
            <person name="Bunk B."/>
            <person name="Jeske O."/>
            <person name="Meyerdierks A."/>
            <person name="Storesund J.E."/>
            <person name="Kallscheuer N."/>
            <person name="Luecker S."/>
            <person name="Lage O.M."/>
            <person name="Pohl T."/>
            <person name="Merkel B.J."/>
            <person name="Hornburger P."/>
            <person name="Mueller R.-W."/>
            <person name="Bruemmer F."/>
            <person name="Labrenz M."/>
            <person name="Spormann A.M."/>
            <person name="Op den Camp H."/>
            <person name="Overmann J."/>
            <person name="Amann R."/>
            <person name="Jetten M.S.M."/>
            <person name="Mascher T."/>
            <person name="Medema M.H."/>
            <person name="Devos D.P."/>
            <person name="Kaster A.-K."/>
            <person name="Ovreas L."/>
            <person name="Rohde M."/>
            <person name="Galperin M.Y."/>
            <person name="Jogler C."/>
        </authorList>
    </citation>
    <scope>NUCLEOTIDE SEQUENCE [LARGE SCALE GENOMIC DNA]</scope>
    <source>
        <strain evidence="3 4">Spa11</strain>
    </source>
</reference>
<keyword evidence="3" id="KW-0378">Hydrolase</keyword>
<sequence precursor="true">MSHGLAIALLLSLAGAALAQAPLVLAPEVIAAEEARIAVIEKLSRSTVAIFESTGTNGGSGVVISGDGLVVTNFHVTAPCGAQMLVGMSDGSLHEAVLLGLDPTGDIALVQLLGDGPFPAAEIGDSDLVRVADTAIVAGNPFLVAEDFTPTITVGVISGVHRYQFPAGSILEYADCLQTDAAINPGNSGGPLFDGAGRLIGINGRGSFEKRGRVNVGVGYAVSINQVMRFVSHLKTGRIVDHATLGATVVTRSGPQAIVRAIERSSDAYRRGLRPGDELVSLDGRDTPTANAFLNAIGVLPAGWRAELVYRRDGRLDRRSVRLGALHSPGELEQVVEGDQPESPAAPVDLPKGLYEAKPGYSNFAATQRETDRLLALCDSGDAAPVRRRAYESDKDEVVTLEVSTSGAAWLSKSGEYRCDATRELASQAAPPEAPAMLGALWVWSRLVAGEAGVLDEVEAFGRLPWRAGEGAHDVLVANHRGLRVEVYFDATSGAALGIEASRDAAEDAVRIEFGAGDSDAIALPRELSIRYGDRTIAELVGSATSDEERQ</sequence>
<evidence type="ECO:0000313" key="3">
    <source>
        <dbReference type="EMBL" id="QDV72966.1"/>
    </source>
</evidence>
<name>A0A518K5A1_9BACT</name>
<dbReference type="AlphaFoldDB" id="A0A518K5A1"/>
<dbReference type="SUPFAM" id="SSF50156">
    <property type="entry name" value="PDZ domain-like"/>
    <property type="match status" value="1"/>
</dbReference>
<keyword evidence="4" id="KW-1185">Reference proteome</keyword>
<accession>A0A518K5A1</accession>
<keyword evidence="3" id="KW-0645">Protease</keyword>
<dbReference type="SUPFAM" id="SSF50494">
    <property type="entry name" value="Trypsin-like serine proteases"/>
    <property type="match status" value="1"/>
</dbReference>
<feature type="domain" description="PDZ" evidence="2">
    <location>
        <begin position="243"/>
        <end position="314"/>
    </location>
</feature>
<dbReference type="Pfam" id="PF13365">
    <property type="entry name" value="Trypsin_2"/>
    <property type="match status" value="1"/>
</dbReference>
<dbReference type="InterPro" id="IPR001478">
    <property type="entry name" value="PDZ"/>
</dbReference>
<dbReference type="GO" id="GO:0004252">
    <property type="term" value="F:serine-type endopeptidase activity"/>
    <property type="evidence" value="ECO:0007669"/>
    <property type="project" value="InterPro"/>
</dbReference>
<protein>
    <submittedName>
        <fullName evidence="3">Putative periplasmic serine endoprotease DegP-like</fullName>
        <ecNumber evidence="3">3.4.21.107</ecNumber>
    </submittedName>
</protein>